<dbReference type="PROSITE" id="PS00108">
    <property type="entry name" value="PROTEIN_KINASE_ST"/>
    <property type="match status" value="1"/>
</dbReference>
<dbReference type="EMBL" id="AAHIGD010000011">
    <property type="protein sequence ID" value="EBW4105695.1"/>
    <property type="molecule type" value="Genomic_DNA"/>
</dbReference>
<comment type="caution">
    <text evidence="29">The sequence shown here is derived from an EMBL/GenBank/DDBJ whole genome shotgun (WGS) entry which is preliminary data.</text>
</comment>
<gene>
    <name evidence="19" type="ORF">A4W49_04045</name>
    <name evidence="20" type="ORF">A4W57_16655</name>
    <name evidence="29" type="ORF">AIK92_05510</name>
    <name evidence="9" type="ORF">ASH82_08175</name>
    <name evidence="22" type="ORF">CB395_09650</name>
    <name evidence="13" type="ORF">D6J51_16530</name>
    <name evidence="14" type="ORF">D6K67_18235</name>
    <name evidence="7" type="ORF">DKU10_19715</name>
    <name evidence="8" type="ORF">DOJ23_21115</name>
    <name evidence="11" type="ORF">DP829_19405</name>
    <name evidence="10" type="ORF">DPJ44_16465</name>
    <name evidence="12" type="ORF">DPS10_19760</name>
    <name evidence="16" type="ORF">DQQ63_20805</name>
    <name evidence="17" type="ORF">DY868_18720</name>
    <name evidence="15" type="ORF">EUX26_20700</name>
    <name evidence="18" type="ORF">F9G64_14330</name>
    <name evidence="23" type="ORF">G0D76_10885</name>
    <name evidence="24" type="ORF">G3408_002678</name>
    <name evidence="25" type="ORF">G4B35_002424</name>
    <name evidence="26" type="ORF">G4I58_003501</name>
    <name evidence="27" type="ORF">G4L02_002915</name>
    <name evidence="28" type="ORF">G4Y23_002036</name>
    <name evidence="21" type="ORF">GCZ77_09585</name>
</gene>
<dbReference type="Pfam" id="PF00069">
    <property type="entry name" value="Pkinase"/>
    <property type="match status" value="1"/>
</dbReference>
<evidence type="ECO:0000313" key="25">
    <source>
        <dbReference type="EMBL" id="HAE4049290.1"/>
    </source>
</evidence>
<dbReference type="Proteomes" id="UP000885308">
    <property type="component" value="Unassembled WGS sequence"/>
</dbReference>
<evidence type="ECO:0000313" key="7">
    <source>
        <dbReference type="EMBL" id="EBU6916902.1"/>
    </source>
</evidence>
<dbReference type="EMBL" id="AAHOXC010000013">
    <property type="protein sequence ID" value="EBY7386112.1"/>
    <property type="molecule type" value="Genomic_DNA"/>
</dbReference>
<evidence type="ECO:0000313" key="14">
    <source>
        <dbReference type="EMBL" id="EBY7628346.1"/>
    </source>
</evidence>
<dbReference type="EMBL" id="AAHWIJ010000018">
    <property type="protein sequence ID" value="ECB0525562.1"/>
    <property type="molecule type" value="Genomic_DNA"/>
</dbReference>
<evidence type="ECO:0000313" key="15">
    <source>
        <dbReference type="EMBL" id="ECB0525562.1"/>
    </source>
</evidence>
<dbReference type="SMART" id="SM00220">
    <property type="entry name" value="S_TKc"/>
    <property type="match status" value="1"/>
</dbReference>
<dbReference type="EMBL" id="DAAMJL010000003">
    <property type="protein sequence ID" value="HAC6915694.1"/>
    <property type="molecule type" value="Genomic_DNA"/>
</dbReference>
<dbReference type="PANTHER" id="PTHR24348">
    <property type="entry name" value="SERINE/THREONINE-PROTEIN KINASE UNC-51-RELATED"/>
    <property type="match status" value="1"/>
</dbReference>
<evidence type="ECO:0000313" key="8">
    <source>
        <dbReference type="EMBL" id="EBV3764009.1"/>
    </source>
</evidence>
<dbReference type="PROSITE" id="PS50011">
    <property type="entry name" value="PROTEIN_KINASE_DOM"/>
    <property type="match status" value="1"/>
</dbReference>
<dbReference type="GO" id="GO:0005776">
    <property type="term" value="C:autophagosome"/>
    <property type="evidence" value="ECO:0007669"/>
    <property type="project" value="TreeGrafter"/>
</dbReference>
<feature type="domain" description="Protein kinase" evidence="6">
    <location>
        <begin position="107"/>
        <end position="363"/>
    </location>
</feature>
<evidence type="ECO:0000313" key="21">
    <source>
        <dbReference type="EMBL" id="EDH0978438.1"/>
    </source>
</evidence>
<keyword evidence="2 5" id="KW-0547">Nucleotide-binding</keyword>
<evidence type="ECO:0000313" key="17">
    <source>
        <dbReference type="EMBL" id="ECU3484692.1"/>
    </source>
</evidence>
<keyword evidence="4 5" id="KW-0067">ATP-binding</keyword>
<dbReference type="RefSeq" id="WP_023262400.1">
    <property type="nucleotide sequence ID" value="NZ_CP022490.1"/>
</dbReference>
<evidence type="ECO:0000256" key="5">
    <source>
        <dbReference type="PROSITE-ProRule" id="PRU10141"/>
    </source>
</evidence>
<evidence type="ECO:0000313" key="24">
    <source>
        <dbReference type="EMBL" id="HAE2913545.1"/>
    </source>
</evidence>
<feature type="binding site" evidence="5">
    <location>
        <position position="135"/>
    </location>
    <ligand>
        <name>ATP</name>
        <dbReference type="ChEBI" id="CHEBI:30616"/>
    </ligand>
</feature>
<dbReference type="EMBL" id="AAKPQX010000011">
    <property type="protein sequence ID" value="ECU3484692.1"/>
    <property type="molecule type" value="Genomic_DNA"/>
</dbReference>
<proteinExistence type="predicted"/>
<dbReference type="PANTHER" id="PTHR24348:SF22">
    <property type="entry name" value="NON-SPECIFIC SERINE_THREONINE PROTEIN KINASE"/>
    <property type="match status" value="1"/>
</dbReference>
<dbReference type="GO" id="GO:0005829">
    <property type="term" value="C:cytosol"/>
    <property type="evidence" value="ECO:0007669"/>
    <property type="project" value="TreeGrafter"/>
</dbReference>
<evidence type="ECO:0000313" key="23">
    <source>
        <dbReference type="EMBL" id="HAC6915694.1"/>
    </source>
</evidence>
<name>A0A3T3G8T0_SALET</name>
<evidence type="ECO:0000256" key="1">
    <source>
        <dbReference type="ARBA" id="ARBA00022679"/>
    </source>
</evidence>
<evidence type="ECO:0000313" key="27">
    <source>
        <dbReference type="EMBL" id="HAE6747171.1"/>
    </source>
</evidence>
<dbReference type="EMBL" id="DAASRW010000006">
    <property type="protein sequence ID" value="HAE6747171.1"/>
    <property type="molecule type" value="Genomic_DNA"/>
</dbReference>
<dbReference type="PROSITE" id="PS00107">
    <property type="entry name" value="PROTEIN_KINASE_ATP"/>
    <property type="match status" value="1"/>
</dbReference>
<dbReference type="InterPro" id="IPR011009">
    <property type="entry name" value="Kinase-like_dom_sf"/>
</dbReference>
<evidence type="ECO:0000313" key="29">
    <source>
        <dbReference type="EMBL" id="MID44423.1"/>
    </source>
</evidence>
<reference evidence="8" key="3">
    <citation type="submission" date="2018-06" db="EMBL/GenBank/DDBJ databases">
        <authorList>
            <person name="Ashton P.M."/>
            <person name="Dallman T."/>
            <person name="Nair S."/>
            <person name="De Pinna E."/>
            <person name="Peters T."/>
            <person name="Grant K."/>
        </authorList>
    </citation>
    <scope>NUCLEOTIDE SEQUENCE</scope>
    <source>
        <strain evidence="8">105336</strain>
        <strain evidence="12">205626</strain>
        <strain evidence="20">223495</strain>
        <strain evidence="19">236276</strain>
        <strain evidence="11">271067</strain>
        <strain evidence="10">300664</strain>
        <strain evidence="14">329132</strain>
        <strain evidence="22">358409</strain>
        <strain evidence="13">394884</strain>
        <strain evidence="7">443566</strain>
        <strain evidence="15">555488</strain>
        <strain evidence="18">810119</strain>
    </source>
</reference>
<evidence type="ECO:0000259" key="6">
    <source>
        <dbReference type="PROSITE" id="PS50011"/>
    </source>
</evidence>
<dbReference type="EMBL" id="AALLTD010000015">
    <property type="protein sequence ID" value="EDA9438430.1"/>
    <property type="molecule type" value="Genomic_DNA"/>
</dbReference>
<dbReference type="EMBL" id="AAHPAD010000014">
    <property type="protein sequence ID" value="EBY7628346.1"/>
    <property type="molecule type" value="Genomic_DNA"/>
</dbReference>
<dbReference type="EMBL" id="AAHFAS010000061">
    <property type="protein sequence ID" value="EBV3764009.1"/>
    <property type="molecule type" value="Genomic_DNA"/>
</dbReference>
<dbReference type="EMBL" id="AAHKXZ010000020">
    <property type="protein sequence ID" value="EBX3357061.1"/>
    <property type="molecule type" value="Genomic_DNA"/>
</dbReference>
<dbReference type="AlphaFoldDB" id="A0A3T3G8T0"/>
<dbReference type="EMBL" id="AAMIHV010000008">
    <property type="protein sequence ID" value="EDH6429080.1"/>
    <property type="molecule type" value="Genomic_DNA"/>
</dbReference>
<evidence type="ECO:0000313" key="12">
    <source>
        <dbReference type="EMBL" id="EBX3357061.1"/>
    </source>
</evidence>
<dbReference type="EMBL" id="RSGD01000003">
    <property type="protein sequence ID" value="MID44423.1"/>
    <property type="molecule type" value="Genomic_DNA"/>
</dbReference>
<evidence type="ECO:0000256" key="2">
    <source>
        <dbReference type="ARBA" id="ARBA00022741"/>
    </source>
</evidence>
<dbReference type="EMBL" id="AAHCWL010000022">
    <property type="protein sequence ID" value="EBU6916902.1"/>
    <property type="molecule type" value="Genomic_DNA"/>
</dbReference>
<keyword evidence="3 18" id="KW-0418">Kinase</keyword>
<evidence type="ECO:0000313" key="9">
    <source>
        <dbReference type="EMBL" id="EBV9200593.1"/>
    </source>
</evidence>
<evidence type="ECO:0000256" key="3">
    <source>
        <dbReference type="ARBA" id="ARBA00022777"/>
    </source>
</evidence>
<dbReference type="InterPro" id="IPR017441">
    <property type="entry name" value="Protein_kinase_ATP_BS"/>
</dbReference>
<dbReference type="InterPro" id="IPR045269">
    <property type="entry name" value="Atg1-like"/>
</dbReference>
<evidence type="ECO:0000313" key="20">
    <source>
        <dbReference type="EMBL" id="EDA9438430.1"/>
    </source>
</evidence>
<dbReference type="GO" id="GO:0005524">
    <property type="term" value="F:ATP binding"/>
    <property type="evidence" value="ECO:0007669"/>
    <property type="project" value="UniProtKB-UniRule"/>
</dbReference>
<evidence type="ECO:0000313" key="26">
    <source>
        <dbReference type="EMBL" id="HAE6001851.1"/>
    </source>
</evidence>
<dbReference type="InterPro" id="IPR008271">
    <property type="entry name" value="Ser/Thr_kinase_AS"/>
</dbReference>
<evidence type="ECO:0000256" key="4">
    <source>
        <dbReference type="ARBA" id="ARBA00022840"/>
    </source>
</evidence>
<dbReference type="EMBL" id="AAKLND010000034">
    <property type="protein sequence ID" value="ECT0412434.1"/>
    <property type="molecule type" value="Genomic_DNA"/>
</dbReference>
<dbReference type="GO" id="GO:0000407">
    <property type="term" value="C:phagophore assembly site"/>
    <property type="evidence" value="ECO:0007669"/>
    <property type="project" value="TreeGrafter"/>
</dbReference>
<sequence>MDKYFRIRPQWSLVEAFEETNKHYQPGSMVTGAARNVQIENWGVLIGRTRALAEIKYAINSFGSKSKLCKHIQISTKYFNMLEDFFQELPDDKKPGKIYQGMTISGYFLLKKIGGGGNAVVWEARDPKGKVRALKILKKPNTTSVHRFNDEILTLKKIESLNDNKINVINITDNYQPDEKDVFPWYAMPKAVSLDKYIEKHSPSPLTILKGMLEICITIELLHKQKIFHRDIKPDNILIYKNKWHLCDFGIATFPNKQRITKEGEKLGSLHFHAPEMLMTSEQSSGESADIYSFAKTLWVLLSGHKYPIAGELRMDRSEALLSTYCQMKNIHYLDLAISECTRFNPSERPKMKSVRHHIEKVLAE</sequence>
<reference evidence="29" key="2">
    <citation type="submission" date="2018-06" db="EMBL/GenBank/DDBJ databases">
        <authorList>
            <consortium name="GenomeTrakr network: Whole genome sequencing for foodborne pathogen traceback"/>
        </authorList>
    </citation>
    <scope>NUCLEOTIDE SEQUENCE [LARGE SCALE GENOMIC DNA]</scope>
    <source>
        <strain evidence="29">FDA00007829</strain>
        <strain evidence="16">FSIS11810940</strain>
        <strain evidence="17">FSIS11812815</strain>
        <strain evidence="9">NY-N20005</strain>
    </source>
</reference>
<dbReference type="Gene3D" id="3.30.200.20">
    <property type="entry name" value="Phosphorylase Kinase, domain 1"/>
    <property type="match status" value="1"/>
</dbReference>
<dbReference type="EMBL" id="AALLSV010000002">
    <property type="protein sequence ID" value="EDA9400705.1"/>
    <property type="molecule type" value="Genomic_DNA"/>
</dbReference>
<evidence type="ECO:0000313" key="11">
    <source>
        <dbReference type="EMBL" id="EBW6733957.1"/>
    </source>
</evidence>
<evidence type="ECO:0000313" key="10">
    <source>
        <dbReference type="EMBL" id="EBW4105695.1"/>
    </source>
</evidence>
<accession>A0A3T3G8T0</accession>
<dbReference type="EMBL" id="AAMGJL010000003">
    <property type="protein sequence ID" value="EDH0978438.1"/>
    <property type="molecule type" value="Genomic_DNA"/>
</dbReference>
<dbReference type="EMBL" id="DAATPN010000004">
    <property type="protein sequence ID" value="HAE9561309.1"/>
    <property type="molecule type" value="Genomic_DNA"/>
</dbReference>
<dbReference type="SUPFAM" id="SSF56112">
    <property type="entry name" value="Protein kinase-like (PK-like)"/>
    <property type="match status" value="1"/>
</dbReference>
<evidence type="ECO:0000313" key="19">
    <source>
        <dbReference type="EMBL" id="EDA9400705.1"/>
    </source>
</evidence>
<accession>A0A6C8XF98</accession>
<dbReference type="EMBL" id="AALIQJ010000022">
    <property type="protein sequence ID" value="EDA0176024.1"/>
    <property type="molecule type" value="Genomic_DNA"/>
</dbReference>
<evidence type="ECO:0000313" key="18">
    <source>
        <dbReference type="EMBL" id="EDA0176024.1"/>
    </source>
</evidence>
<keyword evidence="1" id="KW-0808">Transferase</keyword>
<dbReference type="GO" id="GO:0016020">
    <property type="term" value="C:membrane"/>
    <property type="evidence" value="ECO:0007669"/>
    <property type="project" value="TreeGrafter"/>
</dbReference>
<evidence type="ECO:0000313" key="28">
    <source>
        <dbReference type="EMBL" id="HAE9561309.1"/>
    </source>
</evidence>
<evidence type="ECO:0000313" key="16">
    <source>
        <dbReference type="EMBL" id="ECT0412434.1"/>
    </source>
</evidence>
<dbReference type="EMBL" id="DAARLP010000004">
    <property type="protein sequence ID" value="HAE2913545.1"/>
    <property type="molecule type" value="Genomic_DNA"/>
</dbReference>
<dbReference type="EMBL" id="AAHIXO010000015">
    <property type="protein sequence ID" value="EBW6733957.1"/>
    <property type="molecule type" value="Genomic_DNA"/>
</dbReference>
<reference evidence="23" key="1">
    <citation type="journal article" date="2018" name="Genome Biol.">
        <title>SKESA: strategic k-mer extension for scrupulous assemblies.</title>
        <authorList>
            <person name="Souvorov A."/>
            <person name="Agarwala R."/>
            <person name="Lipman D.J."/>
        </authorList>
    </citation>
    <scope>NUCLEOTIDE SEQUENCE</scope>
    <source>
        <strain evidence="25">10-2762</strain>
        <strain evidence="24">11-2318</strain>
        <strain evidence="26">12-7261</strain>
        <strain evidence="28">13-2733</strain>
        <strain evidence="27">13-2740</strain>
        <strain evidence="23">14-0315</strain>
    </source>
</reference>
<reference evidence="23" key="4">
    <citation type="submission" date="2018-07" db="EMBL/GenBank/DDBJ databases">
        <authorList>
            <consortium name="NCBI Pathogen Detection Project"/>
        </authorList>
    </citation>
    <scope>NUCLEOTIDE SEQUENCE</scope>
    <source>
        <strain evidence="25">10-2762</strain>
        <strain evidence="24">11-2318</strain>
        <strain evidence="26">12-7261</strain>
        <strain evidence="28">13-2733</strain>
        <strain evidence="27">13-2740</strain>
        <strain evidence="23">14-0315</strain>
    </source>
</reference>
<organism evidence="29">
    <name type="scientific">Salmonella enterica subsp. enterica serovar Braenderup</name>
    <dbReference type="NCBI Taxonomy" id="149391"/>
    <lineage>
        <taxon>Bacteria</taxon>
        <taxon>Pseudomonadati</taxon>
        <taxon>Pseudomonadota</taxon>
        <taxon>Gammaproteobacteria</taxon>
        <taxon>Enterobacterales</taxon>
        <taxon>Enterobacteriaceae</taxon>
        <taxon>Salmonella</taxon>
    </lineage>
</organism>
<reference evidence="21" key="5">
    <citation type="submission" date="2019-10" db="EMBL/GenBank/DDBJ databases">
        <authorList>
            <consortium name="Veterinary Laboratory Investigation and Response Network"/>
        </authorList>
    </citation>
    <scope>NUCLEOTIDE SEQUENCE</scope>
    <source>
        <strain evidence="21">SAL-19-VL-WA-IL-0012</strain>
    </source>
</reference>
<dbReference type="InterPro" id="IPR000719">
    <property type="entry name" value="Prot_kinase_dom"/>
</dbReference>
<dbReference type="EMBL" id="DAASLG010000009">
    <property type="protein sequence ID" value="HAE6001851.1"/>
    <property type="molecule type" value="Genomic_DNA"/>
</dbReference>
<dbReference type="GO" id="GO:0004674">
    <property type="term" value="F:protein serine/threonine kinase activity"/>
    <property type="evidence" value="ECO:0007669"/>
    <property type="project" value="InterPro"/>
</dbReference>
<evidence type="ECO:0000313" key="13">
    <source>
        <dbReference type="EMBL" id="EBY7386112.1"/>
    </source>
</evidence>
<dbReference type="EMBL" id="AAHGTQ010000007">
    <property type="protein sequence ID" value="EBV9200593.1"/>
    <property type="molecule type" value="Genomic_DNA"/>
</dbReference>
<evidence type="ECO:0000313" key="22">
    <source>
        <dbReference type="EMBL" id="EDH6429080.1"/>
    </source>
</evidence>
<dbReference type="Gene3D" id="1.10.510.10">
    <property type="entry name" value="Transferase(Phosphotransferase) domain 1"/>
    <property type="match status" value="1"/>
</dbReference>
<protein>
    <submittedName>
        <fullName evidence="18">Protein kinase</fullName>
    </submittedName>
</protein>
<dbReference type="EMBL" id="DAARUZ010000014">
    <property type="protein sequence ID" value="HAE4049290.1"/>
    <property type="molecule type" value="Genomic_DNA"/>
</dbReference>